<feature type="coiled-coil region" evidence="1">
    <location>
        <begin position="5"/>
        <end position="32"/>
    </location>
</feature>
<name>A0A9D5K985_UNCW3</name>
<proteinExistence type="predicted"/>
<accession>A0A9D5K985</accession>
<evidence type="ECO:0000313" key="4">
    <source>
        <dbReference type="Proteomes" id="UP000630660"/>
    </source>
</evidence>
<organism evidence="3 4">
    <name type="scientific">candidate division WOR-3 bacterium</name>
    <dbReference type="NCBI Taxonomy" id="2052148"/>
    <lineage>
        <taxon>Bacteria</taxon>
        <taxon>Bacteria division WOR-3</taxon>
    </lineage>
</organism>
<evidence type="ECO:0000313" key="3">
    <source>
        <dbReference type="EMBL" id="MBD3363726.1"/>
    </source>
</evidence>
<protein>
    <recommendedName>
        <fullName evidence="5">RHS repeat protein</fullName>
    </recommendedName>
</protein>
<dbReference type="AlphaFoldDB" id="A0A9D5K985"/>
<feature type="region of interest" description="Disordered" evidence="2">
    <location>
        <begin position="80"/>
        <end position="145"/>
    </location>
</feature>
<dbReference type="Gene3D" id="2.180.10.10">
    <property type="entry name" value="RHS repeat-associated core"/>
    <property type="match status" value="1"/>
</dbReference>
<dbReference type="Proteomes" id="UP000630660">
    <property type="component" value="Unassembled WGS sequence"/>
</dbReference>
<comment type="caution">
    <text evidence="3">The sequence shown here is derived from an EMBL/GenBank/DDBJ whole genome shotgun (WGS) entry which is preliminary data.</text>
</comment>
<gene>
    <name evidence="3" type="ORF">GF359_00770</name>
</gene>
<dbReference type="EMBL" id="WJKJ01000022">
    <property type="protein sequence ID" value="MBD3363726.1"/>
    <property type="molecule type" value="Genomic_DNA"/>
</dbReference>
<reference evidence="3" key="1">
    <citation type="submission" date="2019-11" db="EMBL/GenBank/DDBJ databases">
        <title>Microbial mats filling the niche in hypersaline microbial mats.</title>
        <authorList>
            <person name="Wong H.L."/>
            <person name="Macleod F.I."/>
            <person name="White R.A. III"/>
            <person name="Burns B.P."/>
        </authorList>
    </citation>
    <scope>NUCLEOTIDE SEQUENCE</scope>
    <source>
        <strain evidence="3">Bin_327</strain>
    </source>
</reference>
<sequence>MAQEAKELEARIEELREERSKFQEKVEGHLKEARTAAADELIEKAEQELQSELMNRLNAAVSNGNEELATKLLDGLKSYYSGKIKPGAKTDSSEPPSVSPAIAAKKSTSKPQEPKPQPPSQRPTAEKKAPPPPPSSSKPSGKIIERRTMLNDSLNEICRYEYSDGQLTKMIFLDSEGNPLRTHQMVYDKDGNLEKEIHVDQAGRTLQVLERETSKSGKIVKEIIKNADDELLNSVEFDYDNQGRLNKKEWFDAKAKRTKVWEYEYEKSNKDPLRIIWRDERNKPYGQVELKYDEKGNITKEISKDRTGDVIRSINYHYFYG</sequence>
<evidence type="ECO:0008006" key="5">
    <source>
        <dbReference type="Google" id="ProtNLM"/>
    </source>
</evidence>
<evidence type="ECO:0000256" key="2">
    <source>
        <dbReference type="SAM" id="MobiDB-lite"/>
    </source>
</evidence>
<keyword evidence="1" id="KW-0175">Coiled coil</keyword>
<evidence type="ECO:0000256" key="1">
    <source>
        <dbReference type="SAM" id="Coils"/>
    </source>
</evidence>